<feature type="transmembrane region" description="Helical" evidence="1">
    <location>
        <begin position="12"/>
        <end position="36"/>
    </location>
</feature>
<keyword evidence="1" id="KW-0472">Membrane</keyword>
<dbReference type="AlphaFoldDB" id="A0A7C5IZN6"/>
<comment type="caution">
    <text evidence="3">The sequence shown here is derived from an EMBL/GenBank/DDBJ whole genome shotgun (WGS) entry which is preliminary data.</text>
</comment>
<reference evidence="3" key="1">
    <citation type="journal article" date="2020" name="mSystems">
        <title>Genome- and Community-Level Interaction Insights into Carbon Utilization and Element Cycling Functions of Hydrothermarchaeota in Hydrothermal Sediment.</title>
        <authorList>
            <person name="Zhou Z."/>
            <person name="Liu Y."/>
            <person name="Xu W."/>
            <person name="Pan J."/>
            <person name="Luo Z.H."/>
            <person name="Li M."/>
        </authorList>
    </citation>
    <scope>NUCLEOTIDE SEQUENCE [LARGE SCALE GENOMIC DNA]</scope>
    <source>
        <strain evidence="3">HyVt-535</strain>
    </source>
</reference>
<keyword evidence="1" id="KW-0812">Transmembrane</keyword>
<feature type="domain" description="PAS" evidence="2">
    <location>
        <begin position="124"/>
        <end position="180"/>
    </location>
</feature>
<gene>
    <name evidence="3" type="ORF">ENJ98_06095</name>
</gene>
<protein>
    <submittedName>
        <fullName evidence="3">PAS domain S-box protein</fullName>
    </submittedName>
</protein>
<dbReference type="Gene3D" id="3.30.450.20">
    <property type="entry name" value="PAS domain"/>
    <property type="match status" value="1"/>
</dbReference>
<feature type="transmembrane region" description="Helical" evidence="1">
    <location>
        <begin position="81"/>
        <end position="104"/>
    </location>
</feature>
<dbReference type="Proteomes" id="UP000886100">
    <property type="component" value="Unassembled WGS sequence"/>
</dbReference>
<dbReference type="InterPro" id="IPR000014">
    <property type="entry name" value="PAS"/>
</dbReference>
<evidence type="ECO:0000259" key="2">
    <source>
        <dbReference type="PROSITE" id="PS50112"/>
    </source>
</evidence>
<proteinExistence type="predicted"/>
<dbReference type="GO" id="GO:0006355">
    <property type="term" value="P:regulation of DNA-templated transcription"/>
    <property type="evidence" value="ECO:0007669"/>
    <property type="project" value="InterPro"/>
</dbReference>
<accession>A0A7C5IZN6</accession>
<evidence type="ECO:0000313" key="3">
    <source>
        <dbReference type="EMBL" id="HHH13791.1"/>
    </source>
</evidence>
<keyword evidence="1" id="KW-1133">Transmembrane helix</keyword>
<sequence>MDGAAQQVPPDLLGAVSVSGDMLLFPAGLLFSYFLWRERHRIALEFRSSWRWLFLASLVMCLGFALNVLGDFLPPAVGQSVSPAAMVVTVGKYGAFLLAIGFFFSGVRQWYPLLLSVQQEARAQASFYRKLVQEANSVFLRWDTDGRVLSINPYGEKLFGYSEAELKGRHVVGTIVRERDAQGYDL</sequence>
<name>A0A7C5IZN6_9GAMM</name>
<dbReference type="InterPro" id="IPR035965">
    <property type="entry name" value="PAS-like_dom_sf"/>
</dbReference>
<dbReference type="CDD" id="cd00130">
    <property type="entry name" value="PAS"/>
    <property type="match status" value="1"/>
</dbReference>
<dbReference type="InterPro" id="IPR013767">
    <property type="entry name" value="PAS_fold"/>
</dbReference>
<dbReference type="NCBIfam" id="TIGR00229">
    <property type="entry name" value="sensory_box"/>
    <property type="match status" value="1"/>
</dbReference>
<dbReference type="PROSITE" id="PS50112">
    <property type="entry name" value="PAS"/>
    <property type="match status" value="1"/>
</dbReference>
<dbReference type="EMBL" id="DROM01000367">
    <property type="protein sequence ID" value="HHH13791.1"/>
    <property type="molecule type" value="Genomic_DNA"/>
</dbReference>
<evidence type="ECO:0000256" key="1">
    <source>
        <dbReference type="SAM" id="Phobius"/>
    </source>
</evidence>
<feature type="non-terminal residue" evidence="3">
    <location>
        <position position="186"/>
    </location>
</feature>
<dbReference type="SUPFAM" id="SSF55785">
    <property type="entry name" value="PYP-like sensor domain (PAS domain)"/>
    <property type="match status" value="1"/>
</dbReference>
<organism evidence="3">
    <name type="scientific">Thiolapillus brandeum</name>
    <dbReference type="NCBI Taxonomy" id="1076588"/>
    <lineage>
        <taxon>Bacteria</taxon>
        <taxon>Pseudomonadati</taxon>
        <taxon>Pseudomonadota</taxon>
        <taxon>Gammaproteobacteria</taxon>
        <taxon>Chromatiales</taxon>
        <taxon>Sedimenticolaceae</taxon>
        <taxon>Thiolapillus</taxon>
    </lineage>
</organism>
<feature type="transmembrane region" description="Helical" evidence="1">
    <location>
        <begin position="48"/>
        <end position="69"/>
    </location>
</feature>
<dbReference type="Pfam" id="PF00989">
    <property type="entry name" value="PAS"/>
    <property type="match status" value="1"/>
</dbReference>